<organism evidence="2 3">
    <name type="scientific">Batillaria attramentaria</name>
    <dbReference type="NCBI Taxonomy" id="370345"/>
    <lineage>
        <taxon>Eukaryota</taxon>
        <taxon>Metazoa</taxon>
        <taxon>Spiralia</taxon>
        <taxon>Lophotrochozoa</taxon>
        <taxon>Mollusca</taxon>
        <taxon>Gastropoda</taxon>
        <taxon>Caenogastropoda</taxon>
        <taxon>Sorbeoconcha</taxon>
        <taxon>Cerithioidea</taxon>
        <taxon>Batillariidae</taxon>
        <taxon>Batillaria</taxon>
    </lineage>
</organism>
<evidence type="ECO:0000256" key="1">
    <source>
        <dbReference type="SAM" id="MobiDB-lite"/>
    </source>
</evidence>
<name>A0ABD0L1L9_9CAEN</name>
<accession>A0ABD0L1L9</accession>
<feature type="non-terminal residue" evidence="2">
    <location>
        <position position="1"/>
    </location>
</feature>
<feature type="region of interest" description="Disordered" evidence="1">
    <location>
        <begin position="33"/>
        <end position="66"/>
    </location>
</feature>
<sequence length="120" mass="13316">RQQRKLQLQPSWFSDATESHVVYMQSRLVNADAKKTEKRPANEDDTWSALGIMSSQDKGSPSDHDSACAGAHLEALPWLQCHAVSDMCPCWTTLDCHSHFLSLSGSFLLTIRKASPEAQS</sequence>
<protein>
    <submittedName>
        <fullName evidence="2">Uncharacterized protein</fullName>
    </submittedName>
</protein>
<dbReference type="EMBL" id="JACVVK020000096">
    <property type="protein sequence ID" value="KAK7493113.1"/>
    <property type="molecule type" value="Genomic_DNA"/>
</dbReference>
<comment type="caution">
    <text evidence="2">The sequence shown here is derived from an EMBL/GenBank/DDBJ whole genome shotgun (WGS) entry which is preliminary data.</text>
</comment>
<dbReference type="Proteomes" id="UP001519460">
    <property type="component" value="Unassembled WGS sequence"/>
</dbReference>
<dbReference type="AlphaFoldDB" id="A0ABD0L1L9"/>
<feature type="non-terminal residue" evidence="2">
    <location>
        <position position="120"/>
    </location>
</feature>
<evidence type="ECO:0000313" key="2">
    <source>
        <dbReference type="EMBL" id="KAK7493113.1"/>
    </source>
</evidence>
<proteinExistence type="predicted"/>
<keyword evidence="3" id="KW-1185">Reference proteome</keyword>
<feature type="compositionally biased region" description="Basic and acidic residues" evidence="1">
    <location>
        <begin position="33"/>
        <end position="42"/>
    </location>
</feature>
<gene>
    <name evidence="2" type="ORF">BaRGS_00015634</name>
</gene>
<evidence type="ECO:0000313" key="3">
    <source>
        <dbReference type="Proteomes" id="UP001519460"/>
    </source>
</evidence>
<reference evidence="2 3" key="1">
    <citation type="journal article" date="2023" name="Sci. Data">
        <title>Genome assembly of the Korean intertidal mud-creeper Batillaria attramentaria.</title>
        <authorList>
            <person name="Patra A.K."/>
            <person name="Ho P.T."/>
            <person name="Jun S."/>
            <person name="Lee S.J."/>
            <person name="Kim Y."/>
            <person name="Won Y.J."/>
        </authorList>
    </citation>
    <scope>NUCLEOTIDE SEQUENCE [LARGE SCALE GENOMIC DNA]</scope>
    <source>
        <strain evidence="2">Wonlab-2016</strain>
    </source>
</reference>